<accession>A0A2J8AC24</accession>
<feature type="domain" description="Peptidase M11 gametolysin" evidence="1">
    <location>
        <begin position="1"/>
        <end position="105"/>
    </location>
</feature>
<feature type="non-terminal residue" evidence="2">
    <location>
        <position position="237"/>
    </location>
</feature>
<dbReference type="EMBL" id="PGGS01000068">
    <property type="protein sequence ID" value="PNH10070.1"/>
    <property type="molecule type" value="Genomic_DNA"/>
</dbReference>
<organism evidence="2 3">
    <name type="scientific">Tetrabaena socialis</name>
    <dbReference type="NCBI Taxonomy" id="47790"/>
    <lineage>
        <taxon>Eukaryota</taxon>
        <taxon>Viridiplantae</taxon>
        <taxon>Chlorophyta</taxon>
        <taxon>core chlorophytes</taxon>
        <taxon>Chlorophyceae</taxon>
        <taxon>CS clade</taxon>
        <taxon>Chlamydomonadales</taxon>
        <taxon>Tetrabaenaceae</taxon>
        <taxon>Tetrabaena</taxon>
    </lineage>
</organism>
<evidence type="ECO:0000259" key="1">
    <source>
        <dbReference type="Pfam" id="PF05548"/>
    </source>
</evidence>
<evidence type="ECO:0000313" key="2">
    <source>
        <dbReference type="EMBL" id="PNH10070.1"/>
    </source>
</evidence>
<dbReference type="InterPro" id="IPR008752">
    <property type="entry name" value="Peptidase_M11"/>
</dbReference>
<comment type="caution">
    <text evidence="2">The sequence shown here is derived from an EMBL/GenBank/DDBJ whole genome shotgun (WGS) entry which is preliminary data.</text>
</comment>
<reference evidence="2 3" key="1">
    <citation type="journal article" date="2017" name="Mol. Biol. Evol.">
        <title>The 4-celled Tetrabaena socialis nuclear genome reveals the essential components for genetic control of cell number at the origin of multicellularity in the volvocine lineage.</title>
        <authorList>
            <person name="Featherston J."/>
            <person name="Arakaki Y."/>
            <person name="Hanschen E.R."/>
            <person name="Ferris P.J."/>
            <person name="Michod R.E."/>
            <person name="Olson B.J.S.C."/>
            <person name="Nozaki H."/>
            <person name="Durand P.M."/>
        </authorList>
    </citation>
    <scope>NUCLEOTIDE SEQUENCE [LARGE SCALE GENOMIC DNA]</scope>
    <source>
        <strain evidence="2 3">NIES-571</strain>
    </source>
</reference>
<proteinExistence type="predicted"/>
<keyword evidence="3" id="KW-1185">Reference proteome</keyword>
<dbReference type="OrthoDB" id="538727at2759"/>
<dbReference type="Pfam" id="PF05548">
    <property type="entry name" value="Peptidase_M11"/>
    <property type="match status" value="1"/>
</dbReference>
<protein>
    <recommendedName>
        <fullName evidence="1">Peptidase M11 gametolysin domain-containing protein</fullName>
    </recommendedName>
</protein>
<dbReference type="Proteomes" id="UP000236333">
    <property type="component" value="Unassembled WGS sequence"/>
</dbReference>
<sequence length="237" mass="25632">MGWGDVCPSAPELWRLGWSTPLATLNSGNMLSGKFSTFELPATYATASGNMLKIQPDWMGANYSRNVYLALRQRGGGDTNLLDEFVNKINIHDVEKNIDNSFTAMGDPRINFNIAVAANDVTVLDNCRLVVLTGGFSNGGGKIVVKVCRFSSSSSECVEPGLPGCSRPDFWCDPNNANNNANWELRQADCDGDGVMDWVCTDMNGQRGVIRSTSGCNSDYSSTGWPSAPTSYCPSEL</sequence>
<gene>
    <name evidence="2" type="ORF">TSOC_003228</name>
</gene>
<evidence type="ECO:0000313" key="3">
    <source>
        <dbReference type="Proteomes" id="UP000236333"/>
    </source>
</evidence>
<dbReference type="AlphaFoldDB" id="A0A2J8AC24"/>
<name>A0A2J8AC24_9CHLO</name>